<evidence type="ECO:0000256" key="3">
    <source>
        <dbReference type="ARBA" id="ARBA00023306"/>
    </source>
</evidence>
<dbReference type="InterPro" id="IPR039361">
    <property type="entry name" value="Cyclin"/>
</dbReference>
<feature type="region of interest" description="Disordered" evidence="5">
    <location>
        <begin position="1"/>
        <end position="453"/>
    </location>
</feature>
<evidence type="ECO:0000313" key="8">
    <source>
        <dbReference type="EMBL" id="CAB9506015.1"/>
    </source>
</evidence>
<dbReference type="PANTHER" id="PTHR10177">
    <property type="entry name" value="CYCLINS"/>
    <property type="match status" value="1"/>
</dbReference>
<name>A0A9N8DSP7_9STRA</name>
<keyword evidence="1" id="KW-0132">Cell division</keyword>
<feature type="compositionally biased region" description="Polar residues" evidence="5">
    <location>
        <begin position="375"/>
        <end position="391"/>
    </location>
</feature>
<dbReference type="InterPro" id="IPR004367">
    <property type="entry name" value="Cyclin_C-dom"/>
</dbReference>
<evidence type="ECO:0000256" key="4">
    <source>
        <dbReference type="RuleBase" id="RU000383"/>
    </source>
</evidence>
<evidence type="ECO:0000256" key="1">
    <source>
        <dbReference type="ARBA" id="ARBA00022618"/>
    </source>
</evidence>
<feature type="compositionally biased region" description="Basic residues" evidence="5">
    <location>
        <begin position="401"/>
        <end position="416"/>
    </location>
</feature>
<feature type="compositionally biased region" description="Basic and acidic residues" evidence="5">
    <location>
        <begin position="417"/>
        <end position="430"/>
    </location>
</feature>
<dbReference type="InterPro" id="IPR048258">
    <property type="entry name" value="Cyclins_cyclin-box"/>
</dbReference>
<dbReference type="PROSITE" id="PS00292">
    <property type="entry name" value="CYCLINS"/>
    <property type="match status" value="1"/>
</dbReference>
<evidence type="ECO:0000259" key="6">
    <source>
        <dbReference type="SMART" id="SM00385"/>
    </source>
</evidence>
<feature type="compositionally biased region" description="Basic and acidic residues" evidence="5">
    <location>
        <begin position="239"/>
        <end position="279"/>
    </location>
</feature>
<keyword evidence="3" id="KW-0131">Cell cycle</keyword>
<evidence type="ECO:0000259" key="7">
    <source>
        <dbReference type="SMART" id="SM01332"/>
    </source>
</evidence>
<feature type="domain" description="Cyclin-like" evidence="6">
    <location>
        <begin position="537"/>
        <end position="621"/>
    </location>
</feature>
<feature type="domain" description="Cyclin-like" evidence="6">
    <location>
        <begin position="634"/>
        <end position="725"/>
    </location>
</feature>
<keyword evidence="9" id="KW-1185">Reference proteome</keyword>
<feature type="domain" description="Cyclin C-terminal" evidence="7">
    <location>
        <begin position="630"/>
        <end position="762"/>
    </location>
</feature>
<evidence type="ECO:0000256" key="2">
    <source>
        <dbReference type="ARBA" id="ARBA00023127"/>
    </source>
</evidence>
<feature type="compositionally biased region" description="Polar residues" evidence="5">
    <location>
        <begin position="212"/>
        <end position="221"/>
    </location>
</feature>
<dbReference type="InterPro" id="IPR006671">
    <property type="entry name" value="Cyclin_N"/>
</dbReference>
<dbReference type="InterPro" id="IPR036915">
    <property type="entry name" value="Cyclin-like_sf"/>
</dbReference>
<evidence type="ECO:0000313" key="9">
    <source>
        <dbReference type="Proteomes" id="UP001153069"/>
    </source>
</evidence>
<dbReference type="SUPFAM" id="SSF47954">
    <property type="entry name" value="Cyclin-like"/>
    <property type="match status" value="2"/>
</dbReference>
<dbReference type="CDD" id="cd20507">
    <property type="entry name" value="CYCLIN_CCNB1-like_rpt1"/>
    <property type="match status" value="1"/>
</dbReference>
<dbReference type="AlphaFoldDB" id="A0A9N8DSP7"/>
<organism evidence="8 9">
    <name type="scientific">Seminavis robusta</name>
    <dbReference type="NCBI Taxonomy" id="568900"/>
    <lineage>
        <taxon>Eukaryota</taxon>
        <taxon>Sar</taxon>
        <taxon>Stramenopiles</taxon>
        <taxon>Ochrophyta</taxon>
        <taxon>Bacillariophyta</taxon>
        <taxon>Bacillariophyceae</taxon>
        <taxon>Bacillariophycidae</taxon>
        <taxon>Naviculales</taxon>
        <taxon>Naviculaceae</taxon>
        <taxon>Seminavis</taxon>
    </lineage>
</organism>
<gene>
    <name evidence="8" type="ORF">SEMRO_251_G099220.1</name>
</gene>
<feature type="compositionally biased region" description="Basic and acidic residues" evidence="5">
    <location>
        <begin position="97"/>
        <end position="109"/>
    </location>
</feature>
<comment type="similarity">
    <text evidence="4">Belongs to the cyclin family.</text>
</comment>
<comment type="caution">
    <text evidence="8">The sequence shown here is derived from an EMBL/GenBank/DDBJ whole genome shotgun (WGS) entry which is preliminary data.</text>
</comment>
<reference evidence="8" key="1">
    <citation type="submission" date="2020-06" db="EMBL/GenBank/DDBJ databases">
        <authorList>
            <consortium name="Plant Systems Biology data submission"/>
        </authorList>
    </citation>
    <scope>NUCLEOTIDE SEQUENCE</scope>
    <source>
        <strain evidence="8">D6</strain>
    </source>
</reference>
<dbReference type="Pfam" id="PF02984">
    <property type="entry name" value="Cyclin_C"/>
    <property type="match status" value="1"/>
</dbReference>
<dbReference type="Gene3D" id="1.10.472.10">
    <property type="entry name" value="Cyclin-like"/>
    <property type="match status" value="2"/>
</dbReference>
<sequence>MPRTTRSNAAAAAALPTRKARPVFGDVSNNAKRGNPSKKKSSEEVEAANSRKRTASAPVEEVEATTNAGKRRSARLSHGAVQDDLPSSKPLKTAVASRKDVNDNVEKKATKGNKNESVNMPPRRTRSMKLSETTDDAGANESDNTQPSMANPDANEKQPARLTRAKSRGKAKDPPGGDLTAEASESAPDAPAKRGKARAKSAKPPAAAVENEPTTNASNAQLEVRATRQTRGRASVKPTESEPKDESKAPGKATKADRASTKDAESRGKAAVECEEKATTTRQTRAARGRAKSDDEPPPQQRRKTRSSSLARDNEQKPAAVAQPKEDQKMPARSTRARSRSKSAQAEPVPTRTTRRGSSRGARVKSSDAEVSNEAAASQLPTQASSRSNAAKATVQVCTKRPTRGKGNAKRARSSKRSRDGNDVSDEDNKPRKKSRTAKTAASSVPTQPSSPCVDFVRQDDFRLSRGDASNVRFDDSKFTLKVAPVDQVNVGNVLEAPEYVSDIMQRLFARELETRPHPYMGDQLQLNTSMRSILVDWLVEVHMKFRLEQTTLYLCVNVIDRYLELVQVERSQLQLVGVTALLIACKVEEIYPPEVSDCVYICDAAYTRDDVLETEVEIMKALEYKLSVPTGYPFLLRFLHITGATTLQGHAAQYYMERMLQEYSYLRHRPSLVAASAVSLALNNPSIRSYEGISTPAPGVPLVLQEYTGYEGQKIVEVAQKICHKVKNPHLTSSRRVLFSVKRKYEHVRYKCVSADFANPEINHVLDAYDQASS</sequence>
<feature type="compositionally biased region" description="Polar residues" evidence="5">
    <location>
        <begin position="438"/>
        <end position="451"/>
    </location>
</feature>
<dbReference type="EMBL" id="CAICTM010000250">
    <property type="protein sequence ID" value="CAB9506015.1"/>
    <property type="molecule type" value="Genomic_DNA"/>
</dbReference>
<protein>
    <submittedName>
        <fullName evidence="8">B-type cyclin</fullName>
    </submittedName>
</protein>
<dbReference type="Proteomes" id="UP001153069">
    <property type="component" value="Unassembled WGS sequence"/>
</dbReference>
<dbReference type="GO" id="GO:0051301">
    <property type="term" value="P:cell division"/>
    <property type="evidence" value="ECO:0007669"/>
    <property type="project" value="UniProtKB-KW"/>
</dbReference>
<dbReference type="InterPro" id="IPR013763">
    <property type="entry name" value="Cyclin-like_dom"/>
</dbReference>
<proteinExistence type="inferred from homology"/>
<dbReference type="SMART" id="SM01332">
    <property type="entry name" value="Cyclin_C"/>
    <property type="match status" value="1"/>
</dbReference>
<dbReference type="CDD" id="cd20537">
    <property type="entry name" value="CYCLIN_CCNO-like_rpt2"/>
    <property type="match status" value="1"/>
</dbReference>
<dbReference type="SMART" id="SM00385">
    <property type="entry name" value="CYCLIN"/>
    <property type="match status" value="2"/>
</dbReference>
<dbReference type="OrthoDB" id="5590282at2759"/>
<accession>A0A9N8DSP7</accession>
<keyword evidence="2 4" id="KW-0195">Cyclin</keyword>
<evidence type="ECO:0000256" key="5">
    <source>
        <dbReference type="SAM" id="MobiDB-lite"/>
    </source>
</evidence>
<feature type="compositionally biased region" description="Low complexity" evidence="5">
    <location>
        <begin position="181"/>
        <end position="190"/>
    </location>
</feature>
<dbReference type="Pfam" id="PF00134">
    <property type="entry name" value="Cyclin_N"/>
    <property type="match status" value="1"/>
</dbReference>
<dbReference type="FunFam" id="1.10.472.10:FF:000001">
    <property type="entry name" value="G2/mitotic-specific cyclin"/>
    <property type="match status" value="1"/>
</dbReference>